<organism evidence="1 2">
    <name type="scientific">Croceibacterium xixiisoli</name>
    <dbReference type="NCBI Taxonomy" id="1476466"/>
    <lineage>
        <taxon>Bacteria</taxon>
        <taxon>Pseudomonadati</taxon>
        <taxon>Pseudomonadota</taxon>
        <taxon>Alphaproteobacteria</taxon>
        <taxon>Sphingomonadales</taxon>
        <taxon>Erythrobacteraceae</taxon>
        <taxon>Croceibacterium</taxon>
    </lineage>
</organism>
<reference evidence="1 2" key="1">
    <citation type="submission" date="2019-12" db="EMBL/GenBank/DDBJ databases">
        <title>Genomic-based taxomic classification of the family Erythrobacteraceae.</title>
        <authorList>
            <person name="Xu L."/>
        </authorList>
    </citation>
    <scope>NUCLEOTIDE SEQUENCE [LARGE SCALE GENOMIC DNA]</scope>
    <source>
        <strain evidence="1 2">S36</strain>
    </source>
</reference>
<dbReference type="Proteomes" id="UP000469430">
    <property type="component" value="Unassembled WGS sequence"/>
</dbReference>
<evidence type="ECO:0000313" key="2">
    <source>
        <dbReference type="Proteomes" id="UP000469430"/>
    </source>
</evidence>
<evidence type="ECO:0000313" key="1">
    <source>
        <dbReference type="EMBL" id="MXP00122.1"/>
    </source>
</evidence>
<keyword evidence="2" id="KW-1185">Reference proteome</keyword>
<proteinExistence type="predicted"/>
<name>A0A6I4TYI0_9SPHN</name>
<dbReference type="AlphaFoldDB" id="A0A6I4TYI0"/>
<comment type="caution">
    <text evidence="1">The sequence shown here is derived from an EMBL/GenBank/DDBJ whole genome shotgun (WGS) entry which is preliminary data.</text>
</comment>
<protein>
    <submittedName>
        <fullName evidence="1">Uncharacterized protein</fullName>
    </submittedName>
</protein>
<gene>
    <name evidence="1" type="ORF">GRI97_14105</name>
</gene>
<dbReference type="OrthoDB" id="7406594at2"/>
<dbReference type="RefSeq" id="WP_161391856.1">
    <property type="nucleotide sequence ID" value="NZ_WTYJ01000003.1"/>
</dbReference>
<accession>A0A6I4TYI0</accession>
<sequence length="260" mass="27443">MSGTQTNTLGVAPSPTYADYVGLSDAAGVVAIVQVAKQAVVEPERSPGLARGYVRLYIEAQTEALISGQDGLGGSLVFVADVPLAPNGKPPKLKKQRMIIFADPVPGSAGTLQLVRPSAILPATPETEAQTRAVATALVAPDAPPKLTGIRDAISVAGNLAGEAETQMFVDTNSGAPVSLTVIRRPNMTPEWGVSWSEIVDQSVKAPAPQTLQWYRLACGLPRELPQDAYLQADRASRARASEDYAFILQQLGPCTRTIE</sequence>
<dbReference type="EMBL" id="WTYJ01000003">
    <property type="protein sequence ID" value="MXP00122.1"/>
    <property type="molecule type" value="Genomic_DNA"/>
</dbReference>